<gene>
    <name evidence="1" type="ORF">WISP_66950</name>
</gene>
<name>A0ABQ9DA16_9PASS</name>
<proteinExistence type="predicted"/>
<organism evidence="1 2">
    <name type="scientific">Willisornis vidua</name>
    <name type="common">Xingu scale-backed antbird</name>
    <dbReference type="NCBI Taxonomy" id="1566151"/>
    <lineage>
        <taxon>Eukaryota</taxon>
        <taxon>Metazoa</taxon>
        <taxon>Chordata</taxon>
        <taxon>Craniata</taxon>
        <taxon>Vertebrata</taxon>
        <taxon>Euteleostomi</taxon>
        <taxon>Archelosauria</taxon>
        <taxon>Archosauria</taxon>
        <taxon>Dinosauria</taxon>
        <taxon>Saurischia</taxon>
        <taxon>Theropoda</taxon>
        <taxon>Coelurosauria</taxon>
        <taxon>Aves</taxon>
        <taxon>Neognathae</taxon>
        <taxon>Neoaves</taxon>
        <taxon>Telluraves</taxon>
        <taxon>Australaves</taxon>
        <taxon>Passeriformes</taxon>
        <taxon>Thamnophilidae</taxon>
        <taxon>Willisornis</taxon>
    </lineage>
</organism>
<sequence length="249" mass="27278">MENHSGGGVMLDRGMCLVLSMRMPPRQQAGITSQNKYLVVSILHFPLNCLTGAAARQGRPQASINMAIPLPLLLFVFYNPPTSLAVSPVKENRLESLTALGMLDDTIGTLISILKTTPNKSEFYFLATLATWKAQVGSAFQSSACGGEVKSNGEKDNFHPLPPECPREVRNDTGVKVALFSIAVGFPRSSSWGPVLFNIYIKDLDTGLEGILSKFADDTKLEEAVDSLEGREELQRELHRLEDWAITNL</sequence>
<protein>
    <submittedName>
        <fullName evidence="1">Uncharacterized protein</fullName>
    </submittedName>
</protein>
<evidence type="ECO:0000313" key="2">
    <source>
        <dbReference type="Proteomes" id="UP001145742"/>
    </source>
</evidence>
<comment type="caution">
    <text evidence="1">The sequence shown here is derived from an EMBL/GenBank/DDBJ whole genome shotgun (WGS) entry which is preliminary data.</text>
</comment>
<reference evidence="1" key="1">
    <citation type="submission" date="2019-10" db="EMBL/GenBank/DDBJ databases">
        <authorList>
            <person name="Soares A.E.R."/>
            <person name="Aleixo A."/>
            <person name="Schneider P."/>
            <person name="Miyaki C.Y."/>
            <person name="Schneider M.P."/>
            <person name="Mello C."/>
            <person name="Vasconcelos A.T.R."/>
        </authorList>
    </citation>
    <scope>NUCLEOTIDE SEQUENCE</scope>
    <source>
        <tissue evidence="1">Muscle</tissue>
    </source>
</reference>
<accession>A0ABQ9DA16</accession>
<keyword evidence="2" id="KW-1185">Reference proteome</keyword>
<evidence type="ECO:0000313" key="1">
    <source>
        <dbReference type="EMBL" id="KAJ7417083.1"/>
    </source>
</evidence>
<dbReference type="EMBL" id="WHWB01033784">
    <property type="protein sequence ID" value="KAJ7417083.1"/>
    <property type="molecule type" value="Genomic_DNA"/>
</dbReference>
<dbReference type="Proteomes" id="UP001145742">
    <property type="component" value="Unassembled WGS sequence"/>
</dbReference>